<accession>A0ABT5U7V1</accession>
<dbReference type="RefSeq" id="WP_274688808.1">
    <property type="nucleotide sequence ID" value="NZ_JAPMOU010000011.1"/>
</dbReference>
<keyword evidence="2" id="KW-1185">Reference proteome</keyword>
<dbReference type="SUPFAM" id="SSF56059">
    <property type="entry name" value="Glutathione synthetase ATP-binding domain-like"/>
    <property type="match status" value="1"/>
</dbReference>
<dbReference type="EMBL" id="JAPMOU010000011">
    <property type="protein sequence ID" value="MDE1462453.1"/>
    <property type="molecule type" value="Genomic_DNA"/>
</dbReference>
<protein>
    <recommendedName>
        <fullName evidence="3">Glutathionylspermidine synthase pre-ATP-grasp-like domain-containing protein</fullName>
    </recommendedName>
</protein>
<gene>
    <name evidence="1" type="ORF">ORQ98_10765</name>
</gene>
<name>A0ABT5U7V1_9GAMM</name>
<evidence type="ECO:0008006" key="3">
    <source>
        <dbReference type="Google" id="ProtNLM"/>
    </source>
</evidence>
<reference evidence="1 2" key="1">
    <citation type="submission" date="2022-11" db="EMBL/GenBank/DDBJ databases">
        <title>Spartinivicinus poritis sp. nov., isolated from scleractinian coral Porites lutea.</title>
        <authorList>
            <person name="Zhang G."/>
            <person name="Cai L."/>
            <person name="Wei Q."/>
        </authorList>
    </citation>
    <scope>NUCLEOTIDE SEQUENCE [LARGE SCALE GENOMIC DNA]</scope>
    <source>
        <strain evidence="1 2">A2-2</strain>
    </source>
</reference>
<proteinExistence type="predicted"/>
<organism evidence="1 2">
    <name type="scientific">Spartinivicinus poritis</name>
    <dbReference type="NCBI Taxonomy" id="2994640"/>
    <lineage>
        <taxon>Bacteria</taxon>
        <taxon>Pseudomonadati</taxon>
        <taxon>Pseudomonadota</taxon>
        <taxon>Gammaproteobacteria</taxon>
        <taxon>Oceanospirillales</taxon>
        <taxon>Zooshikellaceae</taxon>
        <taxon>Spartinivicinus</taxon>
    </lineage>
</organism>
<evidence type="ECO:0000313" key="1">
    <source>
        <dbReference type="EMBL" id="MDE1462453.1"/>
    </source>
</evidence>
<sequence>MSHNIDPEVIAFYARQTPAALKACADHFAQDLLLIHPGNWQVSFPPAIYPPEHLSNIGQTVQEILALVFSLPDRLFGGDYDALLEAQGLSPDYRHAIRPFCTPRLLERARLFARPDALLTQSGFKLVEMNVSPSLGGLGVCDRYLNLWHSNPLGQQMRQAGIQVQAPPMGERFGQLLKRHSRRLNVGTPPIMLELLDDPQENPRDNTGWPDFLDISRQSGFEVVTAWPSDVEIRDEGVFALGHRVDLIYTDFAYAEQRMHGIDDDFFAALVKAEQRQQVDLFSVPASCVVYENKANLALLSNPDHAAVFTDRERQLIQQHIPVTHILSESTMDQVLSERRDWVLKPALGLCGHEVVIGEQLTDSQWQAKLVTCLKQDEAFILQRHIKDLWTYQLPNFEHPRMVCLGPVILDGQFAGVFSREADYEGKAVVVNYARGAFWSSGLERVVHSHA</sequence>
<evidence type="ECO:0000313" key="2">
    <source>
        <dbReference type="Proteomes" id="UP001528823"/>
    </source>
</evidence>
<dbReference type="Proteomes" id="UP001528823">
    <property type="component" value="Unassembled WGS sequence"/>
</dbReference>
<comment type="caution">
    <text evidence="1">The sequence shown here is derived from an EMBL/GenBank/DDBJ whole genome shotgun (WGS) entry which is preliminary data.</text>
</comment>